<evidence type="ECO:0000313" key="5">
    <source>
        <dbReference type="Proteomes" id="UP000031982"/>
    </source>
</evidence>
<protein>
    <submittedName>
        <fullName evidence="4">Protein-glutamine gamma-glutamyltransferase</fullName>
    </submittedName>
</protein>
<evidence type="ECO:0000313" key="4">
    <source>
        <dbReference type="EMBL" id="KIL80427.1"/>
    </source>
</evidence>
<keyword evidence="5" id="KW-1185">Reference proteome</keyword>
<proteinExistence type="inferred from homology"/>
<dbReference type="EMBL" id="JXLP01000001">
    <property type="protein sequence ID" value="KIL80427.1"/>
    <property type="molecule type" value="Genomic_DNA"/>
</dbReference>
<dbReference type="RefSeq" id="WP_041099717.1">
    <property type="nucleotide sequence ID" value="NZ_JARTHD010000057.1"/>
</dbReference>
<dbReference type="Pfam" id="PF20085">
    <property type="entry name" value="TGL"/>
    <property type="match status" value="1"/>
</dbReference>
<evidence type="ECO:0000256" key="1">
    <source>
        <dbReference type="ARBA" id="ARBA00022679"/>
    </source>
</evidence>
<evidence type="ECO:0000256" key="2">
    <source>
        <dbReference type="ARBA" id="ARBA00022969"/>
    </source>
</evidence>
<dbReference type="InterPro" id="IPR020916">
    <property type="entry name" value="Gln_gamma-glutamylTfrase_bac"/>
</dbReference>
<name>A0ABR5B0F5_BACBA</name>
<organism evidence="4 5">
    <name type="scientific">Bacillus badius</name>
    <dbReference type="NCBI Taxonomy" id="1455"/>
    <lineage>
        <taxon>Bacteria</taxon>
        <taxon>Bacillati</taxon>
        <taxon>Bacillota</taxon>
        <taxon>Bacilli</taxon>
        <taxon>Bacillales</taxon>
        <taxon>Bacillaceae</taxon>
        <taxon>Pseudobacillus</taxon>
    </lineage>
</organism>
<dbReference type="NCBIfam" id="NF002869">
    <property type="entry name" value="PRK03187.1"/>
    <property type="match status" value="1"/>
</dbReference>
<gene>
    <name evidence="4" type="ORF">SD77_0275</name>
</gene>
<dbReference type="Proteomes" id="UP000031982">
    <property type="component" value="Unassembled WGS sequence"/>
</dbReference>
<sequence>MIQLSGTNLQQLDTWPPGSLENLIVQQMYEDSAVYSYSSMNELSFELALRKNIVRSAHLMNESEARFATFTDSRCNPYYWQLTSAGGFLLRHGVQASEAIEDIYRNSSIYAFECATATIIIYYHALLNSIGAQLFNQIFPRLYLYSWHADPDLGLRTVSVSRFLPGDVVYFKNPDFSPETPWWRGENAVVLEDGSFFGHGAGIRTADQMIQSLNRQRVPGSNQSAYLLPSATRPAFKHLAQLAIMPRHNSDYKLHITVIHHNRSSISLNRYVTYLRKVYNQAAPKNPFS</sequence>
<accession>A0ABR5B0F5</accession>
<reference evidence="4 5" key="1">
    <citation type="submission" date="2015-01" db="EMBL/GenBank/DDBJ databases">
        <title>Genome Assembly of Bacillus badius MTCC 1458.</title>
        <authorList>
            <person name="Verma A."/>
            <person name="Khatri I."/>
            <person name="Mual P."/>
            <person name="Subramanian S."/>
            <person name="Krishnamurthi S."/>
        </authorList>
    </citation>
    <scope>NUCLEOTIDE SEQUENCE [LARGE SCALE GENOMIC DNA]</scope>
    <source>
        <strain evidence="4 5">MTCC 1458</strain>
    </source>
</reference>
<keyword evidence="1" id="KW-0808">Transferase</keyword>
<comment type="caution">
    <text evidence="4">The sequence shown here is derived from an EMBL/GenBank/DDBJ whole genome shotgun (WGS) entry which is preliminary data.</text>
</comment>
<evidence type="ECO:0000256" key="3">
    <source>
        <dbReference type="ARBA" id="ARBA00023315"/>
    </source>
</evidence>
<keyword evidence="2" id="KW-0749">Sporulation</keyword>
<keyword evidence="3" id="KW-0012">Acyltransferase</keyword>
<dbReference type="HAMAP" id="MF_00727">
    <property type="entry name" value="Tgl"/>
    <property type="match status" value="1"/>
</dbReference>